<dbReference type="PANTHER" id="PTHR48235">
    <property type="entry name" value="OS01G0916700 PROTEIN"/>
    <property type="match status" value="1"/>
</dbReference>
<dbReference type="OMA" id="HCPLRRH"/>
<organism evidence="1 2">
    <name type="scientific">Corchorus capsularis</name>
    <name type="common">Jute</name>
    <dbReference type="NCBI Taxonomy" id="210143"/>
    <lineage>
        <taxon>Eukaryota</taxon>
        <taxon>Viridiplantae</taxon>
        <taxon>Streptophyta</taxon>
        <taxon>Embryophyta</taxon>
        <taxon>Tracheophyta</taxon>
        <taxon>Spermatophyta</taxon>
        <taxon>Magnoliopsida</taxon>
        <taxon>eudicotyledons</taxon>
        <taxon>Gunneridae</taxon>
        <taxon>Pentapetalae</taxon>
        <taxon>rosids</taxon>
        <taxon>malvids</taxon>
        <taxon>Malvales</taxon>
        <taxon>Malvaceae</taxon>
        <taxon>Grewioideae</taxon>
        <taxon>Apeibeae</taxon>
        <taxon>Corchorus</taxon>
    </lineage>
</organism>
<dbReference type="AlphaFoldDB" id="A0A1R3I3P6"/>
<evidence type="ECO:0000313" key="2">
    <source>
        <dbReference type="Proteomes" id="UP000188268"/>
    </source>
</evidence>
<dbReference type="EMBL" id="AWWV01010787">
    <property type="protein sequence ID" value="OMO77159.1"/>
    <property type="molecule type" value="Genomic_DNA"/>
</dbReference>
<dbReference type="STRING" id="210143.A0A1R3I3P6"/>
<dbReference type="Proteomes" id="UP000188268">
    <property type="component" value="Unassembled WGS sequence"/>
</dbReference>
<dbReference type="Gramene" id="OMO77159">
    <property type="protein sequence ID" value="OMO77159"/>
    <property type="gene ID" value="CCACVL1_15186"/>
</dbReference>
<accession>A0A1R3I3P6</accession>
<proteinExistence type="predicted"/>
<name>A0A1R3I3P6_COCAP</name>
<sequence>MKPSQEWRSPYPIHHQHHHHHHTIVCPLHHHHHHHCHRHHNHHTIILCPLHHHHHLITRHSHVNPTLSPLSQPIHFNSLSTAVQNEADHSATLASQEQEYEEVVQEEEEEVEPIFVLSDEWREFFAKSEAKRKLGKQQAKKKRKN</sequence>
<dbReference type="OrthoDB" id="1002653at2759"/>
<reference evidence="1 2" key="1">
    <citation type="submission" date="2013-09" db="EMBL/GenBank/DDBJ databases">
        <title>Corchorus capsularis genome sequencing.</title>
        <authorList>
            <person name="Alam M."/>
            <person name="Haque M.S."/>
            <person name="Islam M.S."/>
            <person name="Emdad E.M."/>
            <person name="Islam M.M."/>
            <person name="Ahmed B."/>
            <person name="Halim A."/>
            <person name="Hossen Q.M.M."/>
            <person name="Hossain M.Z."/>
            <person name="Ahmed R."/>
            <person name="Khan M.M."/>
            <person name="Islam R."/>
            <person name="Rashid M.M."/>
            <person name="Khan S.A."/>
            <person name="Rahman M.S."/>
            <person name="Alam M."/>
        </authorList>
    </citation>
    <scope>NUCLEOTIDE SEQUENCE [LARGE SCALE GENOMIC DNA]</scope>
    <source>
        <strain evidence="2">cv. CVL-1</strain>
        <tissue evidence="1">Whole seedling</tissue>
    </source>
</reference>
<keyword evidence="2" id="KW-1185">Reference proteome</keyword>
<protein>
    <submittedName>
        <fullName evidence="1">Uncharacterized protein</fullName>
    </submittedName>
</protein>
<dbReference type="PANTHER" id="PTHR48235:SF1">
    <property type="entry name" value="OS01G0916700 PROTEIN"/>
    <property type="match status" value="1"/>
</dbReference>
<gene>
    <name evidence="1" type="ORF">CCACVL1_15186</name>
</gene>
<comment type="caution">
    <text evidence="1">The sequence shown here is derived from an EMBL/GenBank/DDBJ whole genome shotgun (WGS) entry which is preliminary data.</text>
</comment>
<evidence type="ECO:0000313" key="1">
    <source>
        <dbReference type="EMBL" id="OMO77159.1"/>
    </source>
</evidence>